<sequence length="80" mass="9382">MEDDKDYRTDSVEFFIADDIDSDDDDDCNDEVFVGEVLETKEKTNNNLTWSFSAAGKQKYDFTVRPLEKSREVGYRDIRQ</sequence>
<organism evidence="1 2">
    <name type="scientific">Holothuria leucospilota</name>
    <name type="common">Black long sea cucumber</name>
    <name type="synonym">Mertensiothuria leucospilota</name>
    <dbReference type="NCBI Taxonomy" id="206669"/>
    <lineage>
        <taxon>Eukaryota</taxon>
        <taxon>Metazoa</taxon>
        <taxon>Echinodermata</taxon>
        <taxon>Eleutherozoa</taxon>
        <taxon>Echinozoa</taxon>
        <taxon>Holothuroidea</taxon>
        <taxon>Aspidochirotacea</taxon>
        <taxon>Aspidochirotida</taxon>
        <taxon>Holothuriidae</taxon>
        <taxon>Holothuria</taxon>
    </lineage>
</organism>
<dbReference type="AlphaFoldDB" id="A0A9Q0YKK6"/>
<keyword evidence="2" id="KW-1185">Reference proteome</keyword>
<evidence type="ECO:0000313" key="1">
    <source>
        <dbReference type="EMBL" id="KAJ8023096.1"/>
    </source>
</evidence>
<evidence type="ECO:0000313" key="2">
    <source>
        <dbReference type="Proteomes" id="UP001152320"/>
    </source>
</evidence>
<dbReference type="Proteomes" id="UP001152320">
    <property type="component" value="Chromosome 20"/>
</dbReference>
<protein>
    <submittedName>
        <fullName evidence="1">Uncharacterized protein</fullName>
    </submittedName>
</protein>
<comment type="caution">
    <text evidence="1">The sequence shown here is derived from an EMBL/GenBank/DDBJ whole genome shotgun (WGS) entry which is preliminary data.</text>
</comment>
<proteinExistence type="predicted"/>
<gene>
    <name evidence="1" type="ORF">HOLleu_38180</name>
</gene>
<accession>A0A9Q0YKK6</accession>
<name>A0A9Q0YKK6_HOLLE</name>
<reference evidence="1" key="1">
    <citation type="submission" date="2021-10" db="EMBL/GenBank/DDBJ databases">
        <title>Tropical sea cucumber genome reveals ecological adaptation and Cuvierian tubules defense mechanism.</title>
        <authorList>
            <person name="Chen T."/>
        </authorList>
    </citation>
    <scope>NUCLEOTIDE SEQUENCE</scope>
    <source>
        <strain evidence="1">Nanhai2018</strain>
        <tissue evidence="1">Muscle</tissue>
    </source>
</reference>
<dbReference type="EMBL" id="JAIZAY010000020">
    <property type="protein sequence ID" value="KAJ8023096.1"/>
    <property type="molecule type" value="Genomic_DNA"/>
</dbReference>